<protein>
    <submittedName>
        <fullName evidence="1">Uncharacterized protein</fullName>
    </submittedName>
</protein>
<proteinExistence type="predicted"/>
<name>A0A6J5SIB3_9CAUD</name>
<dbReference type="Pfam" id="PF24175">
    <property type="entry name" value="SU10_adaptor"/>
    <property type="match status" value="1"/>
</dbReference>
<dbReference type="EMBL" id="LR797459">
    <property type="protein sequence ID" value="CAB4218872.1"/>
    <property type="molecule type" value="Genomic_DNA"/>
</dbReference>
<gene>
    <name evidence="1" type="ORF">UFOVP1459_16</name>
    <name evidence="2" type="ORF">UFOVP1609_48</name>
</gene>
<evidence type="ECO:0000313" key="2">
    <source>
        <dbReference type="EMBL" id="CAB4218872.1"/>
    </source>
</evidence>
<reference evidence="1" key="1">
    <citation type="submission" date="2020-05" db="EMBL/GenBank/DDBJ databases">
        <authorList>
            <person name="Chiriac C."/>
            <person name="Salcher M."/>
            <person name="Ghai R."/>
            <person name="Kavagutti S V."/>
        </authorList>
    </citation>
    <scope>NUCLEOTIDE SEQUENCE</scope>
</reference>
<evidence type="ECO:0000313" key="1">
    <source>
        <dbReference type="EMBL" id="CAB4214126.1"/>
    </source>
</evidence>
<sequence length="206" mass="23141">MTTITDYASLQSQIAAWLNREDLTAQIPVFIQFVEADINTRLRTREMIVRATATSSAEYVQLPTDWLEAINLHIVDGQQPIRFVTLDEADRINKQQYYTASTFYSLMNGAIELVPAPGDDLEIEMIYYGKVPALSDAATTNWLLTKAPDLYLYGALVHASPFLMDDQRIPTFASMYSTRFEALNDESKTSTHSGGPLVARTRITYG</sequence>
<accession>A0A6J5SIB3</accession>
<dbReference type="InterPro" id="IPR056209">
    <property type="entry name" value="SU10_adaptor"/>
</dbReference>
<organism evidence="1">
    <name type="scientific">uncultured Caudovirales phage</name>
    <dbReference type="NCBI Taxonomy" id="2100421"/>
    <lineage>
        <taxon>Viruses</taxon>
        <taxon>Duplodnaviria</taxon>
        <taxon>Heunggongvirae</taxon>
        <taxon>Uroviricota</taxon>
        <taxon>Caudoviricetes</taxon>
        <taxon>Peduoviridae</taxon>
        <taxon>Maltschvirus</taxon>
        <taxon>Maltschvirus maltsch</taxon>
    </lineage>
</organism>
<dbReference type="EMBL" id="LR797412">
    <property type="protein sequence ID" value="CAB4214126.1"/>
    <property type="molecule type" value="Genomic_DNA"/>
</dbReference>